<evidence type="ECO:0000256" key="1">
    <source>
        <dbReference type="SAM" id="MobiDB-lite"/>
    </source>
</evidence>
<dbReference type="RefSeq" id="WP_022902902.1">
    <property type="nucleotide sequence ID" value="NZ_BMOI01000006.1"/>
</dbReference>
<dbReference type="Proteomes" id="UP000746584">
    <property type="component" value="Unassembled WGS sequence"/>
</dbReference>
<accession>A0A8H9GAN1</accession>
<keyword evidence="5" id="KW-1185">Reference proteome</keyword>
<name>A0A8H9GAN1_9MICO</name>
<evidence type="ECO:0000313" key="4">
    <source>
        <dbReference type="Proteomes" id="UP000648535"/>
    </source>
</evidence>
<proteinExistence type="predicted"/>
<dbReference type="EMBL" id="BMOI01000006">
    <property type="protein sequence ID" value="GGK99384.1"/>
    <property type="molecule type" value="Genomic_DNA"/>
</dbReference>
<dbReference type="EMBL" id="JAFBCG010000001">
    <property type="protein sequence ID" value="MBM7803594.1"/>
    <property type="molecule type" value="Genomic_DNA"/>
</dbReference>
<evidence type="ECO:0000313" key="5">
    <source>
        <dbReference type="Proteomes" id="UP000746584"/>
    </source>
</evidence>
<reference evidence="3 5" key="3">
    <citation type="submission" date="2021-01" db="EMBL/GenBank/DDBJ databases">
        <title>Sequencing the genomes of 1000 actinobacteria strains.</title>
        <authorList>
            <person name="Klenk H.-P."/>
        </authorList>
    </citation>
    <scope>NUCLEOTIDE SEQUENCE [LARGE SCALE GENOMIC DNA]</scope>
    <source>
        <strain evidence="3 5">DSM 20542</strain>
    </source>
</reference>
<evidence type="ECO:0000313" key="2">
    <source>
        <dbReference type="EMBL" id="GGK99384.1"/>
    </source>
</evidence>
<reference evidence="2" key="2">
    <citation type="submission" date="2020-09" db="EMBL/GenBank/DDBJ databases">
        <authorList>
            <person name="Sun Q."/>
            <person name="Ohkuma M."/>
        </authorList>
    </citation>
    <scope>NUCLEOTIDE SEQUENCE</scope>
    <source>
        <strain evidence="2">JCM 1480</strain>
    </source>
</reference>
<feature type="region of interest" description="Disordered" evidence="1">
    <location>
        <begin position="1"/>
        <end position="22"/>
    </location>
</feature>
<gene>
    <name evidence="2" type="ORF">GCM10009769_16900</name>
    <name evidence="3" type="ORF">JOE58_002845</name>
</gene>
<feature type="compositionally biased region" description="Polar residues" evidence="1">
    <location>
        <begin position="1"/>
        <end position="19"/>
    </location>
</feature>
<dbReference type="AlphaFoldDB" id="A0A8H9GAN1"/>
<dbReference type="Proteomes" id="UP000648535">
    <property type="component" value="Unassembled WGS sequence"/>
</dbReference>
<organism evidence="2 4">
    <name type="scientific">Curtobacterium luteum</name>
    <dbReference type="NCBI Taxonomy" id="33881"/>
    <lineage>
        <taxon>Bacteria</taxon>
        <taxon>Bacillati</taxon>
        <taxon>Actinomycetota</taxon>
        <taxon>Actinomycetes</taxon>
        <taxon>Micrococcales</taxon>
        <taxon>Microbacteriaceae</taxon>
        <taxon>Curtobacterium</taxon>
    </lineage>
</organism>
<sequence>MSVLTAQQDIARPVSSNWPEPTGNPVLDAVLSGLERLAARLPYALALPVMLAHEGLCRTTAR</sequence>
<evidence type="ECO:0000313" key="3">
    <source>
        <dbReference type="EMBL" id="MBM7803594.1"/>
    </source>
</evidence>
<protein>
    <submittedName>
        <fullName evidence="2">Uncharacterized protein</fullName>
    </submittedName>
</protein>
<comment type="caution">
    <text evidence="2">The sequence shown here is derived from an EMBL/GenBank/DDBJ whole genome shotgun (WGS) entry which is preliminary data.</text>
</comment>
<reference evidence="2" key="1">
    <citation type="journal article" date="2014" name="Int. J. Syst. Evol. Microbiol.">
        <title>Complete genome sequence of Corynebacterium casei LMG S-19264T (=DSM 44701T), isolated from a smear-ripened cheese.</title>
        <authorList>
            <consortium name="US DOE Joint Genome Institute (JGI-PGF)"/>
            <person name="Walter F."/>
            <person name="Albersmeier A."/>
            <person name="Kalinowski J."/>
            <person name="Ruckert C."/>
        </authorList>
    </citation>
    <scope>NUCLEOTIDE SEQUENCE</scope>
    <source>
        <strain evidence="2">JCM 1480</strain>
    </source>
</reference>